<protein>
    <recommendedName>
        <fullName evidence="1">Suppressor of fused-like domain-containing protein</fullName>
    </recommendedName>
</protein>
<dbReference type="InterPro" id="IPR037181">
    <property type="entry name" value="SUFU_N"/>
</dbReference>
<dbReference type="Proteomes" id="UP000190188">
    <property type="component" value="Unassembled WGS sequence"/>
</dbReference>
<dbReference type="SUPFAM" id="SSF103359">
    <property type="entry name" value="Suppressor of Fused, N-terminal domain"/>
    <property type="match status" value="1"/>
</dbReference>
<evidence type="ECO:0000259" key="1">
    <source>
        <dbReference type="Pfam" id="PF05076"/>
    </source>
</evidence>
<sequence length="35" mass="4281">MSTDWHFITYGFSELYDTESKEAEYSVYGFELTFW</sequence>
<accession>A0A1T2X2T9</accession>
<dbReference type="AlphaFoldDB" id="A0A1T2X2T9"/>
<dbReference type="Pfam" id="PF05076">
    <property type="entry name" value="SUFU"/>
    <property type="match status" value="1"/>
</dbReference>
<organism evidence="2 3">
    <name type="scientific">Paenibacillus selenitireducens</name>
    <dbReference type="NCBI Taxonomy" id="1324314"/>
    <lineage>
        <taxon>Bacteria</taxon>
        <taxon>Bacillati</taxon>
        <taxon>Bacillota</taxon>
        <taxon>Bacilli</taxon>
        <taxon>Bacillales</taxon>
        <taxon>Paenibacillaceae</taxon>
        <taxon>Paenibacillus</taxon>
    </lineage>
</organism>
<keyword evidence="3" id="KW-1185">Reference proteome</keyword>
<dbReference type="EMBL" id="MSZX01000012">
    <property type="protein sequence ID" value="OPA74169.1"/>
    <property type="molecule type" value="Genomic_DNA"/>
</dbReference>
<evidence type="ECO:0000313" key="2">
    <source>
        <dbReference type="EMBL" id="OPA74169.1"/>
    </source>
</evidence>
<feature type="domain" description="Suppressor of fused-like" evidence="1">
    <location>
        <begin position="5"/>
        <end position="34"/>
    </location>
</feature>
<name>A0A1T2X2T9_9BACL</name>
<evidence type="ECO:0000313" key="3">
    <source>
        <dbReference type="Proteomes" id="UP000190188"/>
    </source>
</evidence>
<proteinExistence type="predicted"/>
<gene>
    <name evidence="2" type="ORF">BVG16_25695</name>
</gene>
<dbReference type="InterPro" id="IPR020941">
    <property type="entry name" value="SUFU-like_domain"/>
</dbReference>
<reference evidence="2 3" key="1">
    <citation type="submission" date="2017-01" db="EMBL/GenBank/DDBJ databases">
        <title>Genome analysis of Paenibacillus selenitrireducens ES3-24.</title>
        <authorList>
            <person name="Xu D."/>
            <person name="Yao R."/>
            <person name="Zheng S."/>
        </authorList>
    </citation>
    <scope>NUCLEOTIDE SEQUENCE [LARGE SCALE GENOMIC DNA]</scope>
    <source>
        <strain evidence="2 3">ES3-24</strain>
    </source>
</reference>
<comment type="caution">
    <text evidence="2">The sequence shown here is derived from an EMBL/GenBank/DDBJ whole genome shotgun (WGS) entry which is preliminary data.</text>
</comment>